<evidence type="ECO:0000313" key="2">
    <source>
        <dbReference type="EMBL" id="QAA21580.1"/>
    </source>
</evidence>
<feature type="domain" description="Polysaccharide pyruvyl transferase" evidence="1">
    <location>
        <begin position="17"/>
        <end position="306"/>
    </location>
</feature>
<dbReference type="InterPro" id="IPR007345">
    <property type="entry name" value="Polysacch_pyruvyl_Trfase"/>
</dbReference>
<accession>A0ABX5Q4L3</accession>
<dbReference type="Proteomes" id="UP000285882">
    <property type="component" value="Chromosome"/>
</dbReference>
<keyword evidence="3" id="KW-1185">Reference proteome</keyword>
<dbReference type="EMBL" id="CP025688">
    <property type="protein sequence ID" value="QAA21580.1"/>
    <property type="molecule type" value="Genomic_DNA"/>
</dbReference>
<dbReference type="Pfam" id="PF04230">
    <property type="entry name" value="PS_pyruv_trans"/>
    <property type="match status" value="1"/>
</dbReference>
<organism evidence="2 3">
    <name type="scientific">Sporolactobacillus terrae</name>
    <dbReference type="NCBI Taxonomy" id="269673"/>
    <lineage>
        <taxon>Bacteria</taxon>
        <taxon>Bacillati</taxon>
        <taxon>Bacillota</taxon>
        <taxon>Bacilli</taxon>
        <taxon>Bacillales</taxon>
        <taxon>Sporolactobacillaceae</taxon>
        <taxon>Sporolactobacillus</taxon>
    </lineage>
</organism>
<evidence type="ECO:0000259" key="1">
    <source>
        <dbReference type="Pfam" id="PF04230"/>
    </source>
</evidence>
<gene>
    <name evidence="2" type="ORF">C0674_02475</name>
</gene>
<sequence length="374" mass="43392">MIIMEKVAIMTWFSYENYGTALQVTALCNVITDFGFSPYVINYMPRQNKRNIRLSRVFSYISKLLVKWRSGGMYEDAERKNKFNVFIDKHIVLTEKCNDSGELANLNRDFNVFVCGSDQIWSPACFDAHYFLDFVDESVKKVAYAPSIGLSFVEDENIRRDMSKYISDFRSVSIREKQGADIIKGICGRDVPVVLDPVFLLDKKKWSEVIPLDTRASIKEKYILCYFLGFNESVWMHVKKIADMTKLKVIVIPRYNRDLSRGYEVKRATGPVEFVELIKNAELVLTDSFHGLVFSVTFEKPFFVFERFKTNDYKNQNSRIYNIISLLGLESRLVLGKTNIEKRDIDLEYAKINGKLTILKSQSLEYLRNALNTI</sequence>
<proteinExistence type="predicted"/>
<evidence type="ECO:0000313" key="3">
    <source>
        <dbReference type="Proteomes" id="UP000285882"/>
    </source>
</evidence>
<protein>
    <recommendedName>
        <fullName evidence="1">Polysaccharide pyruvyl transferase domain-containing protein</fullName>
    </recommendedName>
</protein>
<reference evidence="2 3" key="1">
    <citation type="submission" date="2018-01" db="EMBL/GenBank/DDBJ databases">
        <title>Complete genome sequencing of Sporolactobacillus terrae DLG3.</title>
        <authorList>
            <person name="Nam Y.-D."/>
            <person name="Kang J."/>
            <person name="Chung W.-H."/>
        </authorList>
    </citation>
    <scope>NUCLEOTIDE SEQUENCE [LARGE SCALE GENOMIC DNA]</scope>
    <source>
        <strain evidence="2 3">DLG3</strain>
    </source>
</reference>
<name>A0ABX5Q4L3_9BACL</name>